<proteinExistence type="predicted"/>
<dbReference type="AlphaFoldDB" id="A0A1I7UDG2"/>
<dbReference type="WBParaSite" id="Csp11.Scaffold629.g8218.t1">
    <property type="protein sequence ID" value="Csp11.Scaffold629.g8218.t1"/>
    <property type="gene ID" value="Csp11.Scaffold629.g8218"/>
</dbReference>
<dbReference type="eggNOG" id="KOG3072">
    <property type="taxonomic scope" value="Eukaryota"/>
</dbReference>
<keyword evidence="1" id="KW-1185">Reference proteome</keyword>
<evidence type="ECO:0000313" key="1">
    <source>
        <dbReference type="Proteomes" id="UP000095282"/>
    </source>
</evidence>
<sequence length="220" mass="25250">MYLNYFATEIFHRSAVCESEACRSSKTMIADVFKWKFDASELWTLLANQGEIFPHIRGRKFIKDDEDSQVVAAFDDVSSSRTTEELYSNFQVLGNCVGLSVLRQIHNDDGHVPDLLVAPLYAISSSIAEVLLRYTLKKHYNPDDDYDFDVDYLAIYRRTVTFFVFSPCESFMFPLLKKLAGSDGKMEKDRLTFQSCSNFQLPAVNHDFIFAISDPFIHLC</sequence>
<protein>
    <submittedName>
        <fullName evidence="2">Lipase_3 domain-containing protein</fullName>
    </submittedName>
</protein>
<reference evidence="2" key="1">
    <citation type="submission" date="2016-11" db="UniProtKB">
        <authorList>
            <consortium name="WormBaseParasite"/>
        </authorList>
    </citation>
    <scope>IDENTIFICATION</scope>
</reference>
<dbReference type="Proteomes" id="UP000095282">
    <property type="component" value="Unplaced"/>
</dbReference>
<accession>A0A1I7UDG2</accession>
<organism evidence="1 2">
    <name type="scientific">Caenorhabditis tropicalis</name>
    <dbReference type="NCBI Taxonomy" id="1561998"/>
    <lineage>
        <taxon>Eukaryota</taxon>
        <taxon>Metazoa</taxon>
        <taxon>Ecdysozoa</taxon>
        <taxon>Nematoda</taxon>
        <taxon>Chromadorea</taxon>
        <taxon>Rhabditida</taxon>
        <taxon>Rhabditina</taxon>
        <taxon>Rhabditomorpha</taxon>
        <taxon>Rhabditoidea</taxon>
        <taxon>Rhabditidae</taxon>
        <taxon>Peloderinae</taxon>
        <taxon>Caenorhabditis</taxon>
    </lineage>
</organism>
<evidence type="ECO:0000313" key="2">
    <source>
        <dbReference type="WBParaSite" id="Csp11.Scaffold629.g8218.t1"/>
    </source>
</evidence>
<name>A0A1I7UDG2_9PELO</name>